<proteinExistence type="predicted"/>
<comment type="caution">
    <text evidence="1">The sequence shown here is derived from an EMBL/GenBank/DDBJ whole genome shotgun (WGS) entry which is preliminary data.</text>
</comment>
<dbReference type="Proteomes" id="UP000325315">
    <property type="component" value="Unassembled WGS sequence"/>
</dbReference>
<dbReference type="EMBL" id="SMMG02000005">
    <property type="protein sequence ID" value="KAA3475495.1"/>
    <property type="molecule type" value="Genomic_DNA"/>
</dbReference>
<name>A0A5B6W2T2_9ROSI</name>
<organism evidence="1 2">
    <name type="scientific">Gossypium australe</name>
    <dbReference type="NCBI Taxonomy" id="47621"/>
    <lineage>
        <taxon>Eukaryota</taxon>
        <taxon>Viridiplantae</taxon>
        <taxon>Streptophyta</taxon>
        <taxon>Embryophyta</taxon>
        <taxon>Tracheophyta</taxon>
        <taxon>Spermatophyta</taxon>
        <taxon>Magnoliopsida</taxon>
        <taxon>eudicotyledons</taxon>
        <taxon>Gunneridae</taxon>
        <taxon>Pentapetalae</taxon>
        <taxon>rosids</taxon>
        <taxon>malvids</taxon>
        <taxon>Malvales</taxon>
        <taxon>Malvaceae</taxon>
        <taxon>Malvoideae</taxon>
        <taxon>Gossypium</taxon>
    </lineage>
</organism>
<keyword evidence="1" id="KW-0808">Transferase</keyword>
<dbReference type="GO" id="GO:0032259">
    <property type="term" value="P:methylation"/>
    <property type="evidence" value="ECO:0007669"/>
    <property type="project" value="UniProtKB-KW"/>
</dbReference>
<evidence type="ECO:0000313" key="1">
    <source>
        <dbReference type="EMBL" id="KAA3475495.1"/>
    </source>
</evidence>
<protein>
    <submittedName>
        <fullName evidence="1">Histone-lysine N-methyltransferase setd3-like isoform X1</fullName>
    </submittedName>
</protein>
<dbReference type="OrthoDB" id="341421at2759"/>
<keyword evidence="1" id="KW-0489">Methyltransferase</keyword>
<sequence length="91" mass="10429">MASVQILMQRHFHIGYYIFSWDVWQIQIVGLEIISGPNYSCQRQPYQAIEALAGFTQDGPPISSVKIPFCLSNELGEERDDVENELDRDLP</sequence>
<dbReference type="GO" id="GO:0008168">
    <property type="term" value="F:methyltransferase activity"/>
    <property type="evidence" value="ECO:0007669"/>
    <property type="project" value="UniProtKB-KW"/>
</dbReference>
<evidence type="ECO:0000313" key="2">
    <source>
        <dbReference type="Proteomes" id="UP000325315"/>
    </source>
</evidence>
<reference evidence="1" key="1">
    <citation type="submission" date="2019-08" db="EMBL/GenBank/DDBJ databases">
        <authorList>
            <person name="Liu F."/>
        </authorList>
    </citation>
    <scope>NUCLEOTIDE SEQUENCE [LARGE SCALE GENOMIC DNA]</scope>
    <source>
        <strain evidence="1">PA1801</strain>
        <tissue evidence="1">Leaf</tissue>
    </source>
</reference>
<accession>A0A5B6W2T2</accession>
<keyword evidence="2" id="KW-1185">Reference proteome</keyword>
<gene>
    <name evidence="1" type="ORF">EPI10_025671</name>
</gene>
<dbReference type="AlphaFoldDB" id="A0A5B6W2T2"/>